<dbReference type="PANTHER" id="PTHR35800:SF1">
    <property type="entry name" value="RNA-BINDING PROTEIN KHPB"/>
    <property type="match status" value="1"/>
</dbReference>
<accession>V8CEQ2</accession>
<dbReference type="OrthoDB" id="5329502at2"/>
<organism evidence="3 4">
    <name type="scientific">Helicobacter macacae MIT 99-5501</name>
    <dbReference type="NCBI Taxonomy" id="1357400"/>
    <lineage>
        <taxon>Bacteria</taxon>
        <taxon>Pseudomonadati</taxon>
        <taxon>Campylobacterota</taxon>
        <taxon>Epsilonproteobacteria</taxon>
        <taxon>Campylobacterales</taxon>
        <taxon>Helicobacteraceae</taxon>
        <taxon>Helicobacter</taxon>
    </lineage>
</organism>
<keyword evidence="4" id="KW-1185">Reference proteome</keyword>
<sequence>MTKVTANTLQEALSKAALELGCSVTELDYEVVQYESKGVLGIGKKDAIIIANLKNSSAQLDSAQKHQEASYQQSQSPQSNQNIKESSQANSSQTNPNQNNQGFFDASEFVASASLESSEPNYESGKQSHTNQSYANYDESYNADNTSTTQTKKFQTKEEVASEIQNLIQEMLSYTPYKIDNVNVGFYDNQTLSIYIDGEDSALLIGERGYRYKAISYLLFNWIQPAYGYNIRLEIAQFLQNQEDAIDAYLVGIINEVKREGRAQTKPLDGILAFIALKKLRGHFPDKYISFRENPQNERYIIINDFYR</sequence>
<dbReference type="Gene3D" id="3.30.30.80">
    <property type="entry name" value="probable RNA-binding protein from clostridium symbiosum atcc 14940"/>
    <property type="match status" value="1"/>
</dbReference>
<dbReference type="InterPro" id="IPR039247">
    <property type="entry name" value="KhpB"/>
</dbReference>
<dbReference type="SMART" id="SM01245">
    <property type="entry name" value="Jag_N"/>
    <property type="match status" value="1"/>
</dbReference>
<dbReference type="eggNOG" id="COG1847">
    <property type="taxonomic scope" value="Bacteria"/>
</dbReference>
<feature type="region of interest" description="Disordered" evidence="1">
    <location>
        <begin position="61"/>
        <end position="102"/>
    </location>
</feature>
<evidence type="ECO:0000259" key="2">
    <source>
        <dbReference type="SMART" id="SM01245"/>
    </source>
</evidence>
<protein>
    <recommendedName>
        <fullName evidence="2">RNA-binding protein KhpB N-terminal domain-containing protein</fullName>
    </recommendedName>
</protein>
<dbReference type="AlphaFoldDB" id="V8CEQ2"/>
<dbReference type="InterPro" id="IPR015946">
    <property type="entry name" value="KH_dom-like_a/b"/>
</dbReference>
<reference evidence="3 4" key="1">
    <citation type="journal article" date="2014" name="Genome Announc.">
        <title>Draft genome sequences of six enterohepatic helicobacter species isolated from humans and one from rhesus macaques.</title>
        <authorList>
            <person name="Shen Z."/>
            <person name="Sheh A."/>
            <person name="Young S.K."/>
            <person name="Abouelliel A."/>
            <person name="Ward D.V."/>
            <person name="Earl A.M."/>
            <person name="Fox J.G."/>
        </authorList>
    </citation>
    <scope>NUCLEOTIDE SEQUENCE [LARGE SCALE GENOMIC DNA]</scope>
    <source>
        <strain evidence="3 4">MIT 99-5501</strain>
    </source>
</reference>
<dbReference type="InterPro" id="IPR032782">
    <property type="entry name" value="KhpB_N"/>
</dbReference>
<gene>
    <name evidence="3" type="ORF">HMPREF2086_00551</name>
</gene>
<feature type="domain" description="RNA-binding protein KhpB N-terminal" evidence="2">
    <location>
        <begin position="3"/>
        <end position="54"/>
    </location>
</feature>
<dbReference type="EMBL" id="AZJI01000001">
    <property type="protein sequence ID" value="ETD25216.1"/>
    <property type="molecule type" value="Genomic_DNA"/>
</dbReference>
<dbReference type="HOGENOM" id="CLU_065101_0_0_7"/>
<dbReference type="RefSeq" id="WP_023927275.1">
    <property type="nucleotide sequence ID" value="NZ_KI669454.1"/>
</dbReference>
<proteinExistence type="predicted"/>
<dbReference type="InterPro" id="IPR040977">
    <property type="entry name" value="HP1451_C"/>
</dbReference>
<name>V8CEQ2_9HELI</name>
<comment type="caution">
    <text evidence="3">The sequence shown here is derived from an EMBL/GenBank/DDBJ whole genome shotgun (WGS) entry which is preliminary data.</text>
</comment>
<feature type="compositionally biased region" description="Low complexity" evidence="1">
    <location>
        <begin position="69"/>
        <end position="101"/>
    </location>
</feature>
<dbReference type="Gene3D" id="3.30.300.20">
    <property type="match status" value="1"/>
</dbReference>
<evidence type="ECO:0000313" key="3">
    <source>
        <dbReference type="EMBL" id="ETD25216.1"/>
    </source>
</evidence>
<dbReference type="PATRIC" id="fig|1357400.3.peg.761"/>
<dbReference type="InterPro" id="IPR038247">
    <property type="entry name" value="Jag_N_dom_sf"/>
</dbReference>
<dbReference type="STRING" id="1357400.HMPREF2086_00551"/>
<dbReference type="Pfam" id="PF18472">
    <property type="entry name" value="HP1451_C"/>
    <property type="match status" value="1"/>
</dbReference>
<dbReference type="PANTHER" id="PTHR35800">
    <property type="entry name" value="PROTEIN JAG"/>
    <property type="match status" value="1"/>
</dbReference>
<dbReference type="Proteomes" id="UP000018731">
    <property type="component" value="Unassembled WGS sequence"/>
</dbReference>
<dbReference type="Pfam" id="PF14804">
    <property type="entry name" value="Jag_N"/>
    <property type="match status" value="1"/>
</dbReference>
<dbReference type="GO" id="GO:0003723">
    <property type="term" value="F:RNA binding"/>
    <property type="evidence" value="ECO:0007669"/>
    <property type="project" value="InterPro"/>
</dbReference>
<evidence type="ECO:0000313" key="4">
    <source>
        <dbReference type="Proteomes" id="UP000018731"/>
    </source>
</evidence>
<evidence type="ECO:0000256" key="1">
    <source>
        <dbReference type="SAM" id="MobiDB-lite"/>
    </source>
</evidence>
<dbReference type="Gene3D" id="3.30.1370.180">
    <property type="match status" value="1"/>
</dbReference>